<reference evidence="2" key="1">
    <citation type="submission" date="2020-06" db="EMBL/GenBank/DDBJ databases">
        <authorList>
            <consortium name="Plant Systems Biology data submission"/>
        </authorList>
    </citation>
    <scope>NUCLEOTIDE SEQUENCE</scope>
    <source>
        <strain evidence="2">D6</strain>
    </source>
</reference>
<name>A0A9N8EI33_9STRA</name>
<dbReference type="AlphaFoldDB" id="A0A9N8EI33"/>
<protein>
    <submittedName>
        <fullName evidence="2">Uncharacterized protein</fullName>
    </submittedName>
</protein>
<proteinExistence type="predicted"/>
<keyword evidence="3" id="KW-1185">Reference proteome</keyword>
<gene>
    <name evidence="2" type="ORF">SEMRO_1114_G242820.1</name>
</gene>
<comment type="caution">
    <text evidence="2">The sequence shown here is derived from an EMBL/GenBank/DDBJ whole genome shotgun (WGS) entry which is preliminary data.</text>
</comment>
<accession>A0A9N8EI33</accession>
<feature type="region of interest" description="Disordered" evidence="1">
    <location>
        <begin position="1"/>
        <end position="20"/>
    </location>
</feature>
<organism evidence="2 3">
    <name type="scientific">Seminavis robusta</name>
    <dbReference type="NCBI Taxonomy" id="568900"/>
    <lineage>
        <taxon>Eukaryota</taxon>
        <taxon>Sar</taxon>
        <taxon>Stramenopiles</taxon>
        <taxon>Ochrophyta</taxon>
        <taxon>Bacillariophyta</taxon>
        <taxon>Bacillariophyceae</taxon>
        <taxon>Bacillariophycidae</taxon>
        <taxon>Naviculales</taxon>
        <taxon>Naviculaceae</taxon>
        <taxon>Seminavis</taxon>
    </lineage>
</organism>
<evidence type="ECO:0000256" key="1">
    <source>
        <dbReference type="SAM" id="MobiDB-lite"/>
    </source>
</evidence>
<dbReference type="Proteomes" id="UP001153069">
    <property type="component" value="Unassembled WGS sequence"/>
</dbReference>
<evidence type="ECO:0000313" key="2">
    <source>
        <dbReference type="EMBL" id="CAB9520569.1"/>
    </source>
</evidence>
<dbReference type="EMBL" id="CAICTM010001112">
    <property type="protein sequence ID" value="CAB9520569.1"/>
    <property type="molecule type" value="Genomic_DNA"/>
</dbReference>
<evidence type="ECO:0000313" key="3">
    <source>
        <dbReference type="Proteomes" id="UP001153069"/>
    </source>
</evidence>
<sequence>MAKKETKEQRTADGGDYHRAEAEESPWMKHGKLALIAGGVIIFLVLVTKGGRNKESGYSYAEECVDNLMVGVSQDCGIAIFGYDCDGTLDCQVAHNNIYCAKCGCDNELIGELFEDLPEECESYFE</sequence>